<dbReference type="Proteomes" id="UP000252085">
    <property type="component" value="Unassembled WGS sequence"/>
</dbReference>
<protein>
    <submittedName>
        <fullName evidence="5">Sugar transferase</fullName>
    </submittedName>
</protein>
<dbReference type="InterPro" id="IPR023214">
    <property type="entry name" value="HAD_sf"/>
</dbReference>
<dbReference type="AlphaFoldDB" id="A0A367R9H4"/>
<dbReference type="InterPro" id="IPR041492">
    <property type="entry name" value="HAD_2"/>
</dbReference>
<keyword evidence="5" id="KW-0808">Transferase</keyword>
<comment type="cofactor">
    <cofactor evidence="1">
        <name>Mg(2+)</name>
        <dbReference type="ChEBI" id="CHEBI:18420"/>
    </cofactor>
</comment>
<evidence type="ECO:0000313" key="6">
    <source>
        <dbReference type="Proteomes" id="UP000252085"/>
    </source>
</evidence>
<dbReference type="InterPro" id="IPR051600">
    <property type="entry name" value="Beta-PGM-like"/>
</dbReference>
<organism evidence="5 6">
    <name type="scientific">Nostoc punctiforme NIES-2108</name>
    <dbReference type="NCBI Taxonomy" id="1356359"/>
    <lineage>
        <taxon>Bacteria</taxon>
        <taxon>Bacillati</taxon>
        <taxon>Cyanobacteriota</taxon>
        <taxon>Cyanophyceae</taxon>
        <taxon>Nostocales</taxon>
        <taxon>Nostocaceae</taxon>
        <taxon>Nostoc</taxon>
    </lineage>
</organism>
<dbReference type="InterPro" id="IPR036412">
    <property type="entry name" value="HAD-like_sf"/>
</dbReference>
<sequence length="221" mass="24275">MSEAWSVLVQTELVIFDCDGVLVDSEGLGNRVLVKFVAEFGLAMKLEEAIFLFKGCKMADCVAVIEQRLGKKMPQDFVTQLRTRTAEAFERELLPVEGIEAALDKINLPICVASSGPPEKIKLALRVTNLLSRFEGRIFSSYEIGSWKPAPDLFLYAAKNMGFQAPSCTVVEDSVLGVRAGVAAGMRVLGYTEQSEAHLLEASGAHIFYSMHQLPSLLSHY</sequence>
<evidence type="ECO:0000313" key="5">
    <source>
        <dbReference type="EMBL" id="RCJ33166.1"/>
    </source>
</evidence>
<evidence type="ECO:0000256" key="4">
    <source>
        <dbReference type="ARBA" id="ARBA00022842"/>
    </source>
</evidence>
<keyword evidence="3" id="KW-0479">Metal-binding</keyword>
<comment type="similarity">
    <text evidence="2">Belongs to the HAD-like hydrolase superfamily. CbbY/CbbZ/Gph/YieH family.</text>
</comment>
<dbReference type="Pfam" id="PF13419">
    <property type="entry name" value="HAD_2"/>
    <property type="match status" value="1"/>
</dbReference>
<dbReference type="Gene3D" id="1.10.150.240">
    <property type="entry name" value="Putative phosphatase, domain 2"/>
    <property type="match status" value="1"/>
</dbReference>
<dbReference type="NCBIfam" id="TIGR01509">
    <property type="entry name" value="HAD-SF-IA-v3"/>
    <property type="match status" value="1"/>
</dbReference>
<dbReference type="SFLD" id="SFLDG01129">
    <property type="entry name" value="C1.5:_HAD__Beta-PGM__Phosphata"/>
    <property type="match status" value="1"/>
</dbReference>
<gene>
    <name evidence="5" type="ORF">A6769_25995</name>
</gene>
<keyword evidence="4" id="KW-0460">Magnesium</keyword>
<dbReference type="CDD" id="cd07526">
    <property type="entry name" value="HAD_BPGM_like"/>
    <property type="match status" value="1"/>
</dbReference>
<proteinExistence type="inferred from homology"/>
<dbReference type="PANTHER" id="PTHR46193">
    <property type="entry name" value="6-PHOSPHOGLUCONATE PHOSPHATASE"/>
    <property type="match status" value="1"/>
</dbReference>
<dbReference type="InterPro" id="IPR006439">
    <property type="entry name" value="HAD-SF_hydro_IA"/>
</dbReference>
<evidence type="ECO:0000256" key="1">
    <source>
        <dbReference type="ARBA" id="ARBA00001946"/>
    </source>
</evidence>
<evidence type="ECO:0000256" key="2">
    <source>
        <dbReference type="ARBA" id="ARBA00006171"/>
    </source>
</evidence>
<dbReference type="EMBL" id="LXQE01000161">
    <property type="protein sequence ID" value="RCJ33166.1"/>
    <property type="molecule type" value="Genomic_DNA"/>
</dbReference>
<dbReference type="SFLD" id="SFLDS00003">
    <property type="entry name" value="Haloacid_Dehalogenase"/>
    <property type="match status" value="1"/>
</dbReference>
<dbReference type="GO" id="GO:0046872">
    <property type="term" value="F:metal ion binding"/>
    <property type="evidence" value="ECO:0007669"/>
    <property type="project" value="UniProtKB-KW"/>
</dbReference>
<dbReference type="Gene3D" id="3.40.50.1000">
    <property type="entry name" value="HAD superfamily/HAD-like"/>
    <property type="match status" value="1"/>
</dbReference>
<name>A0A367R9H4_NOSPU</name>
<comment type="caution">
    <text evidence="5">The sequence shown here is derived from an EMBL/GenBank/DDBJ whole genome shotgun (WGS) entry which is preliminary data.</text>
</comment>
<reference evidence="5 6" key="1">
    <citation type="submission" date="2016-04" db="EMBL/GenBank/DDBJ databases">
        <authorList>
            <person name="Evans L.H."/>
            <person name="Alamgir A."/>
            <person name="Owens N."/>
            <person name="Weber N.D."/>
            <person name="Virtaneva K."/>
            <person name="Barbian K."/>
            <person name="Babar A."/>
            <person name="Rosenke K."/>
        </authorList>
    </citation>
    <scope>NUCLEOTIDE SEQUENCE [LARGE SCALE GENOMIC DNA]</scope>
    <source>
        <strain evidence="5">NIES-2108</strain>
    </source>
</reference>
<dbReference type="SUPFAM" id="SSF56784">
    <property type="entry name" value="HAD-like"/>
    <property type="match status" value="1"/>
</dbReference>
<dbReference type="PANTHER" id="PTHR46193:SF10">
    <property type="entry name" value="6-PHOSPHOGLUCONATE PHOSPHATASE"/>
    <property type="match status" value="1"/>
</dbReference>
<evidence type="ECO:0000256" key="3">
    <source>
        <dbReference type="ARBA" id="ARBA00022723"/>
    </source>
</evidence>
<dbReference type="GO" id="GO:0016740">
    <property type="term" value="F:transferase activity"/>
    <property type="evidence" value="ECO:0007669"/>
    <property type="project" value="UniProtKB-KW"/>
</dbReference>
<accession>A0A367R9H4</accession>
<dbReference type="InterPro" id="IPR023198">
    <property type="entry name" value="PGP-like_dom2"/>
</dbReference>